<keyword evidence="2" id="KW-1185">Reference proteome</keyword>
<accession>A0A841E8P8</accession>
<sequence length="32" mass="3657">MEGVISGYLLFRVDAQWAPCLLTHGREYSMRG</sequence>
<gene>
    <name evidence="1" type="ORF">HNR25_002605</name>
</gene>
<comment type="caution">
    <text evidence="1">The sequence shown here is derived from an EMBL/GenBank/DDBJ whole genome shotgun (WGS) entry which is preliminary data.</text>
</comment>
<protein>
    <submittedName>
        <fullName evidence="1">Uncharacterized protein</fullName>
    </submittedName>
</protein>
<dbReference type="Proteomes" id="UP000578077">
    <property type="component" value="Unassembled WGS sequence"/>
</dbReference>
<dbReference type="EMBL" id="JACHLY010000001">
    <property type="protein sequence ID" value="MBB5998854.1"/>
    <property type="molecule type" value="Genomic_DNA"/>
</dbReference>
<evidence type="ECO:0000313" key="1">
    <source>
        <dbReference type="EMBL" id="MBB5998854.1"/>
    </source>
</evidence>
<reference evidence="1 2" key="1">
    <citation type="submission" date="2020-08" db="EMBL/GenBank/DDBJ databases">
        <title>Sequencing the genomes of 1000 actinobacteria strains.</title>
        <authorList>
            <person name="Klenk H.-P."/>
        </authorList>
    </citation>
    <scope>NUCLEOTIDE SEQUENCE [LARGE SCALE GENOMIC DNA]</scope>
    <source>
        <strain evidence="1 2">DSM 44593</strain>
    </source>
</reference>
<organism evidence="1 2">
    <name type="scientific">Streptomonospora salina</name>
    <dbReference type="NCBI Taxonomy" id="104205"/>
    <lineage>
        <taxon>Bacteria</taxon>
        <taxon>Bacillati</taxon>
        <taxon>Actinomycetota</taxon>
        <taxon>Actinomycetes</taxon>
        <taxon>Streptosporangiales</taxon>
        <taxon>Nocardiopsidaceae</taxon>
        <taxon>Streptomonospora</taxon>
    </lineage>
</organism>
<dbReference type="AlphaFoldDB" id="A0A841E8P8"/>
<name>A0A841E8P8_9ACTN</name>
<proteinExistence type="predicted"/>
<evidence type="ECO:0000313" key="2">
    <source>
        <dbReference type="Proteomes" id="UP000578077"/>
    </source>
</evidence>